<protein>
    <submittedName>
        <fullName evidence="1">Uncharacterized protein</fullName>
    </submittedName>
</protein>
<evidence type="ECO:0000313" key="1">
    <source>
        <dbReference type="EMBL" id="BBI90564.1"/>
    </source>
</evidence>
<evidence type="ECO:0000313" key="2">
    <source>
        <dbReference type="Proteomes" id="UP000422648"/>
    </source>
</evidence>
<sequence length="123" mass="14511">MDFNSRDINQPHVSKEPVIDEMLALFLQELDILFKTPKNHVFGNRDFGQSTEKLLWSTKFNDEYMKVSIAEDIRKSCYMNEYFSWTVDVKLLTGTVRDIALIDVVIRDKHDDSELATKKFQFR</sequence>
<accession>A0A5S9C149</accession>
<dbReference type="RefSeq" id="YP_009873856.1">
    <property type="nucleotide sequence ID" value="NC_049340.1"/>
</dbReference>
<keyword evidence="2" id="KW-1185">Reference proteome</keyword>
<dbReference type="KEGG" id="vg:55802977"/>
<organism evidence="1 2">
    <name type="scientific">Tenacibaculum phage PTm1</name>
    <dbReference type="NCBI Taxonomy" id="2547425"/>
    <lineage>
        <taxon>Viruses</taxon>
        <taxon>Duplodnaviria</taxon>
        <taxon>Heunggongvirae</taxon>
        <taxon>Uroviricota</taxon>
        <taxon>Caudoviricetes</taxon>
        <taxon>Shirahamavirus</taxon>
        <taxon>Shirahamavirus PTm1</taxon>
    </lineage>
</organism>
<name>A0A5S9C149_9CAUD</name>
<dbReference type="Proteomes" id="UP000422648">
    <property type="component" value="Segment"/>
</dbReference>
<dbReference type="GeneID" id="55802977"/>
<proteinExistence type="predicted"/>
<reference evidence="1 2" key="1">
    <citation type="journal article" date="2019" name="Arch. Virol.">
        <title>A novel jumbo Tenacibaculum maritimum lytic phage with head-fiber-like appendages.</title>
        <authorList>
            <person name="Kawato Y."/>
            <person name="Istiqomah I."/>
            <person name="Gaafar A.Y."/>
            <person name="Hanaoka M."/>
            <person name="Ishimaru K."/>
            <person name="Yasuike M."/>
            <person name="Nishiki I."/>
            <person name="Nakamura Y."/>
            <person name="Fujiwara A."/>
            <person name="Nakai T."/>
        </authorList>
    </citation>
    <scope>NUCLEOTIDE SEQUENCE [LARGE SCALE GENOMIC DNA]</scope>
    <source>
        <strain evidence="1 2">PTm1</strain>
    </source>
</reference>
<dbReference type="EMBL" id="AP019524">
    <property type="protein sequence ID" value="BBI90564.1"/>
    <property type="molecule type" value="Genomic_DNA"/>
</dbReference>